<dbReference type="EMBL" id="AP019695">
    <property type="protein sequence ID" value="BBK23883.1"/>
    <property type="molecule type" value="Genomic_DNA"/>
</dbReference>
<proteinExistence type="predicted"/>
<gene>
    <name evidence="2" type="ORF">Aargi30884_27860</name>
</gene>
<organism evidence="2 3">
    <name type="scientific">Amedibacterium intestinale</name>
    <dbReference type="NCBI Taxonomy" id="2583452"/>
    <lineage>
        <taxon>Bacteria</taxon>
        <taxon>Bacillati</taxon>
        <taxon>Bacillota</taxon>
        <taxon>Erysipelotrichia</taxon>
        <taxon>Erysipelotrichales</taxon>
        <taxon>Erysipelotrichaceae</taxon>
        <taxon>Amedibacterium</taxon>
    </lineage>
</organism>
<sequence>MGIFDFINKFKNHAKEKKYASMLNGYMPIFSQFGQDIYASDVVQQSVSCIVTELKKLQPQHIRVNNGDPMPVNSNIQRLLKYPNPWMTQADFIEKIFWQLFLNYNSFVIPTHVLKIDKDGNSYKDYTGLYPVQPKQVDFLQDLTGELFVKFSFANNYETTLRYSDVIHLRHRYSVNEFMGGNAFGQPDNKALLKTLDINNTLIEGVAKALKASFAINGVVKYNTIIDDGTMKENIEDLEKKLKSNDGGLLPLDLKNEYIPIVKNPKIVDAETLKFIDLKILRNFGVSLPILNGDYTKAQYEAFYQKTLEPLIIVISQAFTKTLFTDREKSFGNEIKFYPDELIFMETGQKIELFDKLIDSASCWKNEFRTAFGMRPDPAFVGQLAMSSNKTNAENNKNGNNNDAGGEGNEK</sequence>
<reference evidence="3" key="1">
    <citation type="submission" date="2019-05" db="EMBL/GenBank/DDBJ databases">
        <title>Complete genome sequencing of Absiella argi strain JCM 30884.</title>
        <authorList>
            <person name="Sakamoto M."/>
            <person name="Murakami T."/>
            <person name="Mori H."/>
        </authorList>
    </citation>
    <scope>NUCLEOTIDE SEQUENCE [LARGE SCALE GENOMIC DNA]</scope>
    <source>
        <strain evidence="3">JCM 30884</strain>
    </source>
</reference>
<accession>A0A6N4TMA6</accession>
<name>A0A6N4TMA6_9FIRM</name>
<evidence type="ECO:0008006" key="4">
    <source>
        <dbReference type="Google" id="ProtNLM"/>
    </source>
</evidence>
<evidence type="ECO:0000256" key="1">
    <source>
        <dbReference type="SAM" id="MobiDB-lite"/>
    </source>
</evidence>
<feature type="region of interest" description="Disordered" evidence="1">
    <location>
        <begin position="388"/>
        <end position="411"/>
    </location>
</feature>
<dbReference type="AlphaFoldDB" id="A0A6N4TMA6"/>
<evidence type="ECO:0000313" key="3">
    <source>
        <dbReference type="Proteomes" id="UP000464754"/>
    </source>
</evidence>
<dbReference type="KEGG" id="aarg:Aargi30884_27860"/>
<feature type="compositionally biased region" description="Low complexity" evidence="1">
    <location>
        <begin position="389"/>
        <end position="404"/>
    </location>
</feature>
<keyword evidence="3" id="KW-1185">Reference proteome</keyword>
<evidence type="ECO:0000313" key="2">
    <source>
        <dbReference type="EMBL" id="BBK23883.1"/>
    </source>
</evidence>
<dbReference type="Pfam" id="PF04860">
    <property type="entry name" value="Phage_portal"/>
    <property type="match status" value="1"/>
</dbReference>
<protein>
    <recommendedName>
        <fullName evidence="4">Portal protein</fullName>
    </recommendedName>
</protein>
<dbReference type="RefSeq" id="WP_163052558.1">
    <property type="nucleotide sequence ID" value="NZ_AP019695.1"/>
</dbReference>
<dbReference type="Proteomes" id="UP000464754">
    <property type="component" value="Chromosome"/>
</dbReference>
<dbReference type="InterPro" id="IPR006944">
    <property type="entry name" value="Phage/GTA_portal"/>
</dbReference>